<evidence type="ECO:0000313" key="1">
    <source>
        <dbReference type="Proteomes" id="UP000504603"/>
    </source>
</evidence>
<dbReference type="GeneID" id="111024485"/>
<reference evidence="2" key="1">
    <citation type="submission" date="2025-08" db="UniProtKB">
        <authorList>
            <consortium name="RefSeq"/>
        </authorList>
    </citation>
    <scope>IDENTIFICATION</scope>
    <source>
        <strain evidence="2">OHB3-1</strain>
    </source>
</reference>
<name>A0A6J1DUJ4_MOMCH</name>
<dbReference type="Proteomes" id="UP000504603">
    <property type="component" value="Unplaced"/>
</dbReference>
<proteinExistence type="predicted"/>
<accession>A0A6J1DUJ4</accession>
<dbReference type="CDD" id="cd09272">
    <property type="entry name" value="RNase_HI_RT_Ty1"/>
    <property type="match status" value="1"/>
</dbReference>
<protein>
    <submittedName>
        <fullName evidence="2">Uncharacterized protein LOC111024485</fullName>
    </submittedName>
</protein>
<evidence type="ECO:0000313" key="2">
    <source>
        <dbReference type="RefSeq" id="XP_022157873.1"/>
    </source>
</evidence>
<dbReference type="AlphaFoldDB" id="A0A6J1DUJ4"/>
<sequence length="234" mass="26236">MAEARSIATPMVSGPLLSARQGEHFSDVHLYRSIVGALQYATLTRPEISFSVNKACQFMHSPTLIHWQLVKRILRYLKGTIDHGLFLAKPITFSLHGYADEDWASDPDDRKSTSGFCVFFGGNLVTWGSKKQSIISRSSTEAEYRCLATTVTELCESGSALQDQHVELDIYFVCDLVLKKKLLVYHLLASNQIADVLTKPLFAVNFNRLKFKLNVRDPSSIGLRGVLRQLTDIL</sequence>
<dbReference type="PANTHER" id="PTHR11439:SF467">
    <property type="entry name" value="INTEGRASE CATALYTIC DOMAIN-CONTAINING PROTEIN"/>
    <property type="match status" value="1"/>
</dbReference>
<dbReference type="PANTHER" id="PTHR11439">
    <property type="entry name" value="GAG-POL-RELATED RETROTRANSPOSON"/>
    <property type="match status" value="1"/>
</dbReference>
<organism evidence="1 2">
    <name type="scientific">Momordica charantia</name>
    <name type="common">Bitter gourd</name>
    <name type="synonym">Balsam pear</name>
    <dbReference type="NCBI Taxonomy" id="3673"/>
    <lineage>
        <taxon>Eukaryota</taxon>
        <taxon>Viridiplantae</taxon>
        <taxon>Streptophyta</taxon>
        <taxon>Embryophyta</taxon>
        <taxon>Tracheophyta</taxon>
        <taxon>Spermatophyta</taxon>
        <taxon>Magnoliopsida</taxon>
        <taxon>eudicotyledons</taxon>
        <taxon>Gunneridae</taxon>
        <taxon>Pentapetalae</taxon>
        <taxon>rosids</taxon>
        <taxon>fabids</taxon>
        <taxon>Cucurbitales</taxon>
        <taxon>Cucurbitaceae</taxon>
        <taxon>Momordiceae</taxon>
        <taxon>Momordica</taxon>
    </lineage>
</organism>
<dbReference type="InterPro" id="IPR043502">
    <property type="entry name" value="DNA/RNA_pol_sf"/>
</dbReference>
<keyword evidence="1" id="KW-1185">Reference proteome</keyword>
<dbReference type="KEGG" id="mcha:111024485"/>
<dbReference type="RefSeq" id="XP_022157873.1">
    <property type="nucleotide sequence ID" value="XM_022302181.1"/>
</dbReference>
<dbReference type="SUPFAM" id="SSF56672">
    <property type="entry name" value="DNA/RNA polymerases"/>
    <property type="match status" value="1"/>
</dbReference>
<dbReference type="OrthoDB" id="1931513at2759"/>
<gene>
    <name evidence="2" type="primary">LOC111024485</name>
</gene>